<dbReference type="InterPro" id="IPR032710">
    <property type="entry name" value="NTF2-like_dom_sf"/>
</dbReference>
<sequence length="126" mass="14083">MTTHDNAGRTRDAAEDELLDAMRASDLEALDRLISDDLKFIDPEGTVLTKKADLEAHRTGATNFARIEETNRRTLESDGSGTTDTTARAVLHINGSQIEIQLLWHREWRIIDGRWQVLAGSVVVLD</sequence>
<dbReference type="Gene3D" id="3.10.450.50">
    <property type="match status" value="1"/>
</dbReference>
<dbReference type="RefSeq" id="WP_369746079.1">
    <property type="nucleotide sequence ID" value="NZ_CP165735.1"/>
</dbReference>
<gene>
    <name evidence="2" type="ORF">ABQM86_05200</name>
</gene>
<accession>A0AB39YSB2</accession>
<dbReference type="SUPFAM" id="SSF54427">
    <property type="entry name" value="NTF2-like"/>
    <property type="match status" value="1"/>
</dbReference>
<evidence type="ECO:0000313" key="2">
    <source>
        <dbReference type="EMBL" id="XDV72565.1"/>
    </source>
</evidence>
<dbReference type="Pfam" id="PF14534">
    <property type="entry name" value="DUF4440"/>
    <property type="match status" value="1"/>
</dbReference>
<reference evidence="2" key="1">
    <citation type="submission" date="2024-07" db="EMBL/GenBank/DDBJ databases">
        <authorList>
            <person name="Li J."/>
            <person name="Wei H."/>
            <person name="Ma J."/>
        </authorList>
    </citation>
    <scope>NUCLEOTIDE SEQUENCE</scope>
    <source>
        <strain evidence="2">AMU7</strain>
    </source>
</reference>
<dbReference type="InterPro" id="IPR027843">
    <property type="entry name" value="DUF4440"/>
</dbReference>
<feature type="domain" description="DUF4440" evidence="1">
    <location>
        <begin position="13"/>
        <end position="117"/>
    </location>
</feature>
<protein>
    <submittedName>
        <fullName evidence="2">Nuclear transport factor 2 family protein</fullName>
    </submittedName>
</protein>
<dbReference type="EMBL" id="CP165735">
    <property type="protein sequence ID" value="XDV72565.1"/>
    <property type="molecule type" value="Genomic_DNA"/>
</dbReference>
<name>A0AB39YSB2_9MICC</name>
<dbReference type="AlphaFoldDB" id="A0AB39YSB2"/>
<organism evidence="2">
    <name type="scientific">Paenarthrobacter sp. AMU7</name>
    <dbReference type="NCBI Taxonomy" id="3162492"/>
    <lineage>
        <taxon>Bacteria</taxon>
        <taxon>Bacillati</taxon>
        <taxon>Actinomycetota</taxon>
        <taxon>Actinomycetes</taxon>
        <taxon>Micrococcales</taxon>
        <taxon>Micrococcaceae</taxon>
        <taxon>Paenarthrobacter</taxon>
    </lineage>
</organism>
<evidence type="ECO:0000259" key="1">
    <source>
        <dbReference type="Pfam" id="PF14534"/>
    </source>
</evidence>
<proteinExistence type="predicted"/>